<accession>K1TAK3</accession>
<feature type="compositionally biased region" description="Polar residues" evidence="1">
    <location>
        <begin position="389"/>
        <end position="399"/>
    </location>
</feature>
<feature type="compositionally biased region" description="Basic and acidic residues" evidence="1">
    <location>
        <begin position="401"/>
        <end position="420"/>
    </location>
</feature>
<proteinExistence type="predicted"/>
<dbReference type="InterPro" id="IPR006343">
    <property type="entry name" value="DnaB/C_C"/>
</dbReference>
<gene>
    <name evidence="4" type="ORF">OBE_11114</name>
</gene>
<evidence type="ECO:0000256" key="1">
    <source>
        <dbReference type="SAM" id="MobiDB-lite"/>
    </source>
</evidence>
<evidence type="ECO:0000313" key="4">
    <source>
        <dbReference type="EMBL" id="EKC56341.1"/>
    </source>
</evidence>
<name>K1TAK3_9ZZZZ</name>
<organism evidence="4">
    <name type="scientific">human gut metagenome</name>
    <dbReference type="NCBI Taxonomy" id="408170"/>
    <lineage>
        <taxon>unclassified sequences</taxon>
        <taxon>metagenomes</taxon>
        <taxon>organismal metagenomes</taxon>
    </lineage>
</organism>
<sequence length="436" mass="50108">MKNITILPADTYIVVNKTILNEEDKKLITLLYQPIIGHVAVSLYLTLIDDLNKSLIMSDDLTHHHLMATMQLKLEDIVIAREKLEACGLLKTYFKLGNVNNYVYLLYSPLSASEFFTHPILNVVLYNNLGKNEYNKLLNYFKIPHLNLKDYEDITRSFNEVFKTIPGKSEIVSSDIADKNKNKILINDCIDFNLLISSIPKNMVNERCFSSDVKNLINSLAYTYHIDDFNMQSLVRDSLNEKGMIDKNVLRKSCRNVYQLDNTGSLPTLVYAKQPEYLKKPVGDNSKWAKMVYTFENTSPYNYLKAQYKGAEPTSRDLHLIENLLIDQKLNPGVVNVLISYVLKINNQKLSKGYIETIVGQWKRLNIETVEDAMRITEKEHKRVKRLISKNTPNAPKKSSSPKEEPLPAWFDKELEKEDLSQEESAEMSKILGEIA</sequence>
<dbReference type="AlphaFoldDB" id="K1TAK3"/>
<evidence type="ECO:0000259" key="2">
    <source>
        <dbReference type="Pfam" id="PF07261"/>
    </source>
</evidence>
<feature type="domain" description="DnaB/C C-terminal" evidence="2">
    <location>
        <begin position="307"/>
        <end position="374"/>
    </location>
</feature>
<protein>
    <submittedName>
        <fullName evidence="4">Replication initiation and membrane attachment protein (DnaB)</fullName>
    </submittedName>
</protein>
<feature type="region of interest" description="Disordered" evidence="1">
    <location>
        <begin position="384"/>
        <end position="436"/>
    </location>
</feature>
<dbReference type="Pfam" id="PF25888">
    <property type="entry name" value="WHD_DnaB"/>
    <property type="match status" value="1"/>
</dbReference>
<dbReference type="InterPro" id="IPR058660">
    <property type="entry name" value="WHD_DnaB"/>
</dbReference>
<dbReference type="Gene3D" id="1.10.10.630">
    <property type="entry name" value="DnaD domain-like"/>
    <property type="match status" value="1"/>
</dbReference>
<dbReference type="EMBL" id="AJWZ01007636">
    <property type="protein sequence ID" value="EKC56341.1"/>
    <property type="molecule type" value="Genomic_DNA"/>
</dbReference>
<reference evidence="4" key="1">
    <citation type="journal article" date="2013" name="Environ. Microbiol.">
        <title>Microbiota from the distal guts of lean and obese adolescents exhibit partial functional redundancy besides clear differences in community structure.</title>
        <authorList>
            <person name="Ferrer M."/>
            <person name="Ruiz A."/>
            <person name="Lanza F."/>
            <person name="Haange S.B."/>
            <person name="Oberbach A."/>
            <person name="Till H."/>
            <person name="Bargiela R."/>
            <person name="Campoy C."/>
            <person name="Segura M.T."/>
            <person name="Richter M."/>
            <person name="von Bergen M."/>
            <person name="Seifert J."/>
            <person name="Suarez A."/>
        </authorList>
    </citation>
    <scope>NUCLEOTIDE SEQUENCE</scope>
</reference>
<feature type="domain" description="Replicative helicase loading/DNA remodeling protein DnaB N-terminal winged helix" evidence="3">
    <location>
        <begin position="8"/>
        <end position="170"/>
    </location>
</feature>
<dbReference type="InterPro" id="IPR034829">
    <property type="entry name" value="DnaD-like_sf"/>
</dbReference>
<evidence type="ECO:0000259" key="3">
    <source>
        <dbReference type="Pfam" id="PF25888"/>
    </source>
</evidence>
<comment type="caution">
    <text evidence="4">The sequence shown here is derived from an EMBL/GenBank/DDBJ whole genome shotgun (WGS) entry which is preliminary data.</text>
</comment>
<dbReference type="Pfam" id="PF07261">
    <property type="entry name" value="DnaB_2"/>
    <property type="match status" value="1"/>
</dbReference>